<dbReference type="Pfam" id="PF05973">
    <property type="entry name" value="Gp49"/>
    <property type="match status" value="1"/>
</dbReference>
<dbReference type="EMBL" id="LCQN01000006">
    <property type="protein sequence ID" value="KKW17284.1"/>
    <property type="molecule type" value="Genomic_DNA"/>
</dbReference>
<comment type="caution">
    <text evidence="1">The sequence shown here is derived from an EMBL/GenBank/DDBJ whole genome shotgun (WGS) entry which is preliminary data.</text>
</comment>
<dbReference type="InterPro" id="IPR009241">
    <property type="entry name" value="HigB-like"/>
</dbReference>
<protein>
    <recommendedName>
        <fullName evidence="3">Type II toxin-antitoxin system RelE/ParE family toxin</fullName>
    </recommendedName>
</protein>
<evidence type="ECO:0000313" key="2">
    <source>
        <dbReference type="Proteomes" id="UP000033982"/>
    </source>
</evidence>
<name>A0A0G1ZDM0_9BACT</name>
<sequence length="101" mass="11768">MEDARFTVFILESARKYIDNLSKSEQGAIKADMDAMKFGNFDSVYTKTLNGKIRELIVGRHRVSYFIIRNALYFVRGFPKKSAKTPKKEIEYAEQVYTLMK</sequence>
<dbReference type="AlphaFoldDB" id="A0A0G1ZDM0"/>
<proteinExistence type="predicted"/>
<accession>A0A0G1ZDM0</accession>
<evidence type="ECO:0000313" key="1">
    <source>
        <dbReference type="EMBL" id="KKW17284.1"/>
    </source>
</evidence>
<dbReference type="Proteomes" id="UP000033982">
    <property type="component" value="Unassembled WGS sequence"/>
</dbReference>
<reference evidence="1 2" key="1">
    <citation type="journal article" date="2015" name="Nature">
        <title>rRNA introns, odd ribosomes, and small enigmatic genomes across a large radiation of phyla.</title>
        <authorList>
            <person name="Brown C.T."/>
            <person name="Hug L.A."/>
            <person name="Thomas B.C."/>
            <person name="Sharon I."/>
            <person name="Castelle C.J."/>
            <person name="Singh A."/>
            <person name="Wilkins M.J."/>
            <person name="Williams K.H."/>
            <person name="Banfield J.F."/>
        </authorList>
    </citation>
    <scope>NUCLEOTIDE SEQUENCE [LARGE SCALE GENOMIC DNA]</scope>
</reference>
<gene>
    <name evidence="1" type="ORF">UY58_C0006G0007</name>
</gene>
<evidence type="ECO:0008006" key="3">
    <source>
        <dbReference type="Google" id="ProtNLM"/>
    </source>
</evidence>
<organism evidence="1 2">
    <name type="scientific">Candidatus Magasanikbacteria bacterium GW2011_GWA2_50_22</name>
    <dbReference type="NCBI Taxonomy" id="1619043"/>
    <lineage>
        <taxon>Bacteria</taxon>
        <taxon>Candidatus Magasanikiibacteriota</taxon>
    </lineage>
</organism>